<sequence length="375" mass="41434">MMINRRLLALLIKESTELLRNRQLVIFLTIAPIISMVIFGYVMNSNVTNLRLSILDQNQVTISRDFVDAFTANHVFLATRHTNSQQTLTQQVERGEVDAGLIIPPSFDRDLLQTGKSEVQVVVDGINAYSSGLAKGYVSQITTRFNLDLLQRYQPVSTGLEVPVQTEMTLRYNPGMLDSWFFVPGVLGAIITLSAILAAAVEAVREKDQGTLEQLLMTPVASTYILISKIVPISALLTGTLLICFLVAHWVFALPFRGNLFLLLLFSILYIQIGVAIGLAISTFSENKLQTILIGIFLNIPIILLGGAVTAVNSMPLVFRWIAQINPLYHYLIILRSILLKGAGLEVWGLNAIAMIVFATVTVLVSANRYRSQLS</sequence>
<comment type="subcellular location">
    <subcellularLocation>
        <location evidence="1 8">Cell membrane</location>
        <topology evidence="1 8">Multi-pass membrane protein</topology>
    </subcellularLocation>
</comment>
<feature type="transmembrane region" description="Helical" evidence="8">
    <location>
        <begin position="224"/>
        <end position="248"/>
    </location>
</feature>
<name>A0A1Z4KTY7_ANAVA</name>
<evidence type="ECO:0000256" key="5">
    <source>
        <dbReference type="ARBA" id="ARBA00022692"/>
    </source>
</evidence>
<dbReference type="Gene3D" id="3.40.1710.10">
    <property type="entry name" value="abc type-2 transporter like domain"/>
    <property type="match status" value="1"/>
</dbReference>
<reference evidence="10 11" key="1">
    <citation type="submission" date="2017-06" db="EMBL/GenBank/DDBJ databases">
        <title>Genome sequencing of cyanobaciteial culture collection at National Institute for Environmental Studies (NIES).</title>
        <authorList>
            <person name="Hirose Y."/>
            <person name="Shimura Y."/>
            <person name="Fujisawa T."/>
            <person name="Nakamura Y."/>
            <person name="Kawachi M."/>
        </authorList>
    </citation>
    <scope>NUCLEOTIDE SEQUENCE [LARGE SCALE GENOMIC DNA]</scope>
    <source>
        <strain evidence="10 11">NIES-23</strain>
    </source>
</reference>
<feature type="transmembrane region" description="Helical" evidence="8">
    <location>
        <begin position="180"/>
        <end position="204"/>
    </location>
</feature>
<evidence type="ECO:0000256" key="4">
    <source>
        <dbReference type="ARBA" id="ARBA00022475"/>
    </source>
</evidence>
<accession>A0A1Z4KTY7</accession>
<feature type="transmembrane region" description="Helical" evidence="8">
    <location>
        <begin position="24"/>
        <end position="43"/>
    </location>
</feature>
<dbReference type="PANTHER" id="PTHR30294:SF29">
    <property type="entry name" value="MULTIDRUG ABC TRANSPORTER PERMEASE YBHS-RELATED"/>
    <property type="match status" value="1"/>
</dbReference>
<dbReference type="GO" id="GO:0140359">
    <property type="term" value="F:ABC-type transporter activity"/>
    <property type="evidence" value="ECO:0007669"/>
    <property type="project" value="InterPro"/>
</dbReference>
<dbReference type="InterPro" id="IPR051449">
    <property type="entry name" value="ABC-2_transporter_component"/>
</dbReference>
<keyword evidence="4 8" id="KW-1003">Cell membrane</keyword>
<evidence type="ECO:0000256" key="6">
    <source>
        <dbReference type="ARBA" id="ARBA00022989"/>
    </source>
</evidence>
<feature type="transmembrane region" description="Helical" evidence="8">
    <location>
        <begin position="292"/>
        <end position="312"/>
    </location>
</feature>
<dbReference type="InterPro" id="IPR000412">
    <property type="entry name" value="ABC_2_transport"/>
</dbReference>
<feature type="transmembrane region" description="Helical" evidence="8">
    <location>
        <begin position="318"/>
        <end position="335"/>
    </location>
</feature>
<keyword evidence="5 8" id="KW-0812">Transmembrane</keyword>
<gene>
    <name evidence="10" type="ORF">NIES23_53000</name>
</gene>
<dbReference type="PROSITE" id="PS51012">
    <property type="entry name" value="ABC_TM2"/>
    <property type="match status" value="1"/>
</dbReference>
<protein>
    <recommendedName>
        <fullName evidence="8">Transport permease protein</fullName>
    </recommendedName>
</protein>
<dbReference type="PANTHER" id="PTHR30294">
    <property type="entry name" value="MEMBRANE COMPONENT OF ABC TRANSPORTER YHHJ-RELATED"/>
    <property type="match status" value="1"/>
</dbReference>
<evidence type="ECO:0000313" key="10">
    <source>
        <dbReference type="EMBL" id="BAY72475.1"/>
    </source>
</evidence>
<proteinExistence type="inferred from homology"/>
<dbReference type="AlphaFoldDB" id="A0A1Z4KTY7"/>
<keyword evidence="6 8" id="KW-1133">Transmembrane helix</keyword>
<feature type="transmembrane region" description="Helical" evidence="8">
    <location>
        <begin position="260"/>
        <end position="280"/>
    </location>
</feature>
<evidence type="ECO:0000256" key="1">
    <source>
        <dbReference type="ARBA" id="ARBA00004651"/>
    </source>
</evidence>
<evidence type="ECO:0000256" key="2">
    <source>
        <dbReference type="ARBA" id="ARBA00007783"/>
    </source>
</evidence>
<keyword evidence="7 8" id="KW-0472">Membrane</keyword>
<dbReference type="EMBL" id="AP018216">
    <property type="protein sequence ID" value="BAY72475.1"/>
    <property type="molecule type" value="Genomic_DNA"/>
</dbReference>
<dbReference type="InterPro" id="IPR047817">
    <property type="entry name" value="ABC2_TM_bact-type"/>
</dbReference>
<keyword evidence="3 8" id="KW-0813">Transport</keyword>
<evidence type="ECO:0000259" key="9">
    <source>
        <dbReference type="PROSITE" id="PS51012"/>
    </source>
</evidence>
<evidence type="ECO:0000313" key="11">
    <source>
        <dbReference type="Proteomes" id="UP000217507"/>
    </source>
</evidence>
<evidence type="ECO:0000256" key="8">
    <source>
        <dbReference type="RuleBase" id="RU361157"/>
    </source>
</evidence>
<feature type="domain" description="ABC transmembrane type-2" evidence="9">
    <location>
        <begin position="146"/>
        <end position="373"/>
    </location>
</feature>
<evidence type="ECO:0000256" key="7">
    <source>
        <dbReference type="ARBA" id="ARBA00023136"/>
    </source>
</evidence>
<organism evidence="10 11">
    <name type="scientific">Trichormus variabilis NIES-23</name>
    <dbReference type="NCBI Taxonomy" id="1973479"/>
    <lineage>
        <taxon>Bacteria</taxon>
        <taxon>Bacillati</taxon>
        <taxon>Cyanobacteriota</taxon>
        <taxon>Cyanophyceae</taxon>
        <taxon>Nostocales</taxon>
        <taxon>Nostocaceae</taxon>
        <taxon>Trichormus</taxon>
    </lineage>
</organism>
<comment type="similarity">
    <text evidence="2 8">Belongs to the ABC-2 integral membrane protein family.</text>
</comment>
<dbReference type="Proteomes" id="UP000217507">
    <property type="component" value="Chromosome"/>
</dbReference>
<dbReference type="PRINTS" id="PR00164">
    <property type="entry name" value="ABC2TRNSPORT"/>
</dbReference>
<dbReference type="Pfam" id="PF12698">
    <property type="entry name" value="ABC2_membrane_3"/>
    <property type="match status" value="1"/>
</dbReference>
<evidence type="ECO:0000256" key="3">
    <source>
        <dbReference type="ARBA" id="ARBA00022448"/>
    </source>
</evidence>
<dbReference type="GO" id="GO:0043190">
    <property type="term" value="C:ATP-binding cassette (ABC) transporter complex"/>
    <property type="evidence" value="ECO:0007669"/>
    <property type="project" value="InterPro"/>
</dbReference>
<feature type="transmembrane region" description="Helical" evidence="8">
    <location>
        <begin position="347"/>
        <end position="367"/>
    </location>
</feature>
<dbReference type="InterPro" id="IPR013525">
    <property type="entry name" value="ABC2_TM"/>
</dbReference>